<organism evidence="1 2">
    <name type="scientific">Aspergillus pseudotamarii</name>
    <dbReference type="NCBI Taxonomy" id="132259"/>
    <lineage>
        <taxon>Eukaryota</taxon>
        <taxon>Fungi</taxon>
        <taxon>Dikarya</taxon>
        <taxon>Ascomycota</taxon>
        <taxon>Pezizomycotina</taxon>
        <taxon>Eurotiomycetes</taxon>
        <taxon>Eurotiomycetidae</taxon>
        <taxon>Eurotiales</taxon>
        <taxon>Aspergillaceae</taxon>
        <taxon>Aspergillus</taxon>
        <taxon>Aspergillus subgen. Circumdati</taxon>
    </lineage>
</organism>
<accession>A0A5N6SZ75</accession>
<sequence>MKGRPRALIYTVGTQSAVCEHPTCAYGSIRAIDTKNIRNPATQRCVRTGRSWDRLLTGRCWLSPSELKYGSFSERQVIRYEKTQVSFFYHVC</sequence>
<proteinExistence type="predicted"/>
<reference evidence="1 2" key="1">
    <citation type="submission" date="2019-04" db="EMBL/GenBank/DDBJ databases">
        <title>Friends and foes A comparative genomics study of 23 Aspergillus species from section Flavi.</title>
        <authorList>
            <consortium name="DOE Joint Genome Institute"/>
            <person name="Kjaerbolling I."/>
            <person name="Vesth T."/>
            <person name="Frisvad J.C."/>
            <person name="Nybo J.L."/>
            <person name="Theobald S."/>
            <person name="Kildgaard S."/>
            <person name="Isbrandt T."/>
            <person name="Kuo A."/>
            <person name="Sato A."/>
            <person name="Lyhne E.K."/>
            <person name="Kogle M.E."/>
            <person name="Wiebenga A."/>
            <person name="Kun R.S."/>
            <person name="Lubbers R.J."/>
            <person name="Makela M.R."/>
            <person name="Barry K."/>
            <person name="Chovatia M."/>
            <person name="Clum A."/>
            <person name="Daum C."/>
            <person name="Haridas S."/>
            <person name="He G."/>
            <person name="LaButti K."/>
            <person name="Lipzen A."/>
            <person name="Mondo S."/>
            <person name="Riley R."/>
            <person name="Salamov A."/>
            <person name="Simmons B.A."/>
            <person name="Magnuson J.K."/>
            <person name="Henrissat B."/>
            <person name="Mortensen U.H."/>
            <person name="Larsen T.O."/>
            <person name="Devries R.P."/>
            <person name="Grigoriev I.V."/>
            <person name="Machida M."/>
            <person name="Baker S.E."/>
            <person name="Andersen M.R."/>
        </authorList>
    </citation>
    <scope>NUCLEOTIDE SEQUENCE [LARGE SCALE GENOMIC DNA]</scope>
    <source>
        <strain evidence="1 2">CBS 117625</strain>
    </source>
</reference>
<dbReference type="OrthoDB" id="10551455at2759"/>
<dbReference type="Proteomes" id="UP000325672">
    <property type="component" value="Unassembled WGS sequence"/>
</dbReference>
<dbReference type="RefSeq" id="XP_031916028.1">
    <property type="nucleotide sequence ID" value="XM_032053921.1"/>
</dbReference>
<keyword evidence="2" id="KW-1185">Reference proteome</keyword>
<evidence type="ECO:0000313" key="2">
    <source>
        <dbReference type="Proteomes" id="UP000325672"/>
    </source>
</evidence>
<dbReference type="EMBL" id="ML743563">
    <property type="protein sequence ID" value="KAE8139965.1"/>
    <property type="molecule type" value="Genomic_DNA"/>
</dbReference>
<name>A0A5N6SZ75_ASPPS</name>
<evidence type="ECO:0000313" key="1">
    <source>
        <dbReference type="EMBL" id="KAE8139965.1"/>
    </source>
</evidence>
<dbReference type="AlphaFoldDB" id="A0A5N6SZ75"/>
<protein>
    <submittedName>
        <fullName evidence="1">Uncharacterized protein</fullName>
    </submittedName>
</protein>
<gene>
    <name evidence="1" type="ORF">BDV38DRAFT_240687</name>
</gene>
<dbReference type="GeneID" id="43638131"/>